<keyword evidence="2" id="KW-1185">Reference proteome</keyword>
<sequence>MQADRMRRTMTSCLSSLRGTLAARTMVANTKRVEILANIANAWIIRDYECEVNATVGIPASCCVLIYRALRNAVRQVHGVHIPRIHTRSPTPPPKDSLKGGYFACVSP</sequence>
<gene>
    <name evidence="1" type="ORF">FIBSPDRAFT_36947</name>
</gene>
<evidence type="ECO:0000313" key="1">
    <source>
        <dbReference type="EMBL" id="KZP16992.1"/>
    </source>
</evidence>
<organism evidence="1 2">
    <name type="scientific">Athelia psychrophila</name>
    <dbReference type="NCBI Taxonomy" id="1759441"/>
    <lineage>
        <taxon>Eukaryota</taxon>
        <taxon>Fungi</taxon>
        <taxon>Dikarya</taxon>
        <taxon>Basidiomycota</taxon>
        <taxon>Agaricomycotina</taxon>
        <taxon>Agaricomycetes</taxon>
        <taxon>Agaricomycetidae</taxon>
        <taxon>Atheliales</taxon>
        <taxon>Atheliaceae</taxon>
        <taxon>Athelia</taxon>
    </lineage>
</organism>
<proteinExistence type="predicted"/>
<accession>A0A166FN71</accession>
<name>A0A166FN71_9AGAM</name>
<protein>
    <submittedName>
        <fullName evidence="1">Uncharacterized protein</fullName>
    </submittedName>
</protein>
<dbReference type="AlphaFoldDB" id="A0A166FN71"/>
<reference evidence="1 2" key="1">
    <citation type="journal article" date="2016" name="Mol. Biol. Evol.">
        <title>Comparative Genomics of Early-Diverging Mushroom-Forming Fungi Provides Insights into the Origins of Lignocellulose Decay Capabilities.</title>
        <authorList>
            <person name="Nagy L.G."/>
            <person name="Riley R."/>
            <person name="Tritt A."/>
            <person name="Adam C."/>
            <person name="Daum C."/>
            <person name="Floudas D."/>
            <person name="Sun H."/>
            <person name="Yadav J.S."/>
            <person name="Pangilinan J."/>
            <person name="Larsson K.H."/>
            <person name="Matsuura K."/>
            <person name="Barry K."/>
            <person name="Labutti K."/>
            <person name="Kuo R."/>
            <person name="Ohm R.A."/>
            <person name="Bhattacharya S.S."/>
            <person name="Shirouzu T."/>
            <person name="Yoshinaga Y."/>
            <person name="Martin F.M."/>
            <person name="Grigoriev I.V."/>
            <person name="Hibbett D.S."/>
        </authorList>
    </citation>
    <scope>NUCLEOTIDE SEQUENCE [LARGE SCALE GENOMIC DNA]</scope>
    <source>
        <strain evidence="1 2">CBS 109695</strain>
    </source>
</reference>
<dbReference type="Proteomes" id="UP000076532">
    <property type="component" value="Unassembled WGS sequence"/>
</dbReference>
<dbReference type="EMBL" id="KV417587">
    <property type="protein sequence ID" value="KZP16992.1"/>
    <property type="molecule type" value="Genomic_DNA"/>
</dbReference>
<evidence type="ECO:0000313" key="2">
    <source>
        <dbReference type="Proteomes" id="UP000076532"/>
    </source>
</evidence>